<proteinExistence type="predicted"/>
<dbReference type="Proteomes" id="UP000568380">
    <property type="component" value="Unassembled WGS sequence"/>
</dbReference>
<protein>
    <submittedName>
        <fullName evidence="1">Uncharacterized protein</fullName>
    </submittedName>
</protein>
<evidence type="ECO:0000313" key="2">
    <source>
        <dbReference type="Proteomes" id="UP000568380"/>
    </source>
</evidence>
<dbReference type="SUPFAM" id="SSF48371">
    <property type="entry name" value="ARM repeat"/>
    <property type="match status" value="1"/>
</dbReference>
<keyword evidence="2" id="KW-1185">Reference proteome</keyword>
<sequence length="644" mass="70317">MTENPARTAFYAPVAQANIADRMYLNSSAIQSHALNEKEIARQRELFVRTPVMDGLADRLKAHGVIALVGPKGSGRRITAINLLAEIGLKPREVPLDEEDAGELLGPPDMGYIVYADDLANKPKPLRDCISSARKRGLLVFIRVTPDVWRRIAVDGVQEISVTPAPALRIFDRHLACTFGDAKARDWSDSPGIVDCLRSAGPRDAVRLAGLAEEAMAKAHGLQELPVHEVLQAYKNWEEELEHIFSAQSDDEHREGRNRALRLAAAILEGSSPASVFVAARELSSLLDLDAEAGHGLVGPSTRKRLEDISARCDDGPVVFSRTAFASATLDFVWTHWPQLHDDLRQWFRQVAQKLPGDGSLIADRVADLAIRQRHFGMVHSLATGYLDDSGTFDLGVALVTRVAMSDELGRTARRLLYDWSRDTPSRHSAVVVACSGPLAEAFPRMALTRLKHVAITNDPGIQRKLVDALTDLAGKPQLRRDVLDELVQWLNPDAPEQRRAVAAEALLSILRLCEPDDGRLLMVADSDPGWRQVLSAAWRALLKSPASEKDVVTGVGQWLETAAQADAPVSTVVAVLGSVPRSAIDESVLFRAIYAWVRETPGEAVVSRETIFKEVIDSIVAGSGSATRESMSVALMMENGADD</sequence>
<accession>A0A7W8AA59</accession>
<gene>
    <name evidence="1" type="ORF">HNR40_007384</name>
</gene>
<name>A0A7W8AA59_9ACTN</name>
<reference evidence="1 2" key="1">
    <citation type="submission" date="2020-08" db="EMBL/GenBank/DDBJ databases">
        <title>Genomic Encyclopedia of Type Strains, Phase IV (KMG-IV): sequencing the most valuable type-strain genomes for metagenomic binning, comparative biology and taxonomic classification.</title>
        <authorList>
            <person name="Goeker M."/>
        </authorList>
    </citation>
    <scope>NUCLEOTIDE SEQUENCE [LARGE SCALE GENOMIC DNA]</scope>
    <source>
        <strain evidence="1 2">DSM 45385</strain>
    </source>
</reference>
<evidence type="ECO:0000313" key="1">
    <source>
        <dbReference type="EMBL" id="MBB5081889.1"/>
    </source>
</evidence>
<dbReference type="RefSeq" id="WP_184969649.1">
    <property type="nucleotide sequence ID" value="NZ_JACHIN010000012.1"/>
</dbReference>
<dbReference type="EMBL" id="JACHIN010000012">
    <property type="protein sequence ID" value="MBB5081889.1"/>
    <property type="molecule type" value="Genomic_DNA"/>
</dbReference>
<dbReference type="InterPro" id="IPR016024">
    <property type="entry name" value="ARM-type_fold"/>
</dbReference>
<dbReference type="AlphaFoldDB" id="A0A7W8AA59"/>
<organism evidence="1 2">
    <name type="scientific">Nonomuraea endophytica</name>
    <dbReference type="NCBI Taxonomy" id="714136"/>
    <lineage>
        <taxon>Bacteria</taxon>
        <taxon>Bacillati</taxon>
        <taxon>Actinomycetota</taxon>
        <taxon>Actinomycetes</taxon>
        <taxon>Streptosporangiales</taxon>
        <taxon>Streptosporangiaceae</taxon>
        <taxon>Nonomuraea</taxon>
    </lineage>
</organism>
<comment type="caution">
    <text evidence="1">The sequence shown here is derived from an EMBL/GenBank/DDBJ whole genome shotgun (WGS) entry which is preliminary data.</text>
</comment>